<feature type="transmembrane region" description="Helical" evidence="7">
    <location>
        <begin position="50"/>
        <end position="72"/>
    </location>
</feature>
<name>A0AAV3V5X0_9ALTE</name>
<sequence>MEDVWQFIPYPWLIVGGLVSISVTGMYLVKRFVLVQLQSIKRSEGRHVTSILLNSLSKPLSIFILVLNIYLLQYLLLKHELIADQYNKQVDITAQIGIIIALLVFAERFCNQLVVSYADSSDVLRNSQSIIRGTSKLLIISIGSLVILGTLGISITPIVASLGITSLAVALALQPTLENFFSGVQLVIDKPIRVGDFVELDSGEQGFVEKIGWRSTWIKMLPNNIVVMPNSILSQSKVINYYYPEKELSVPVDVGVHYDSDLEHVERVTLEVAKEILHSHKWGISDYDTFVVFHTFDSSSINFTVMLRAEEYFNRFFIKSAFIKALHARYRQEGIVIPYPIRAINTEQEKAEPSNRNTAPP</sequence>
<evidence type="ECO:0000313" key="12">
    <source>
        <dbReference type="Proteomes" id="UP000006320"/>
    </source>
</evidence>
<dbReference type="Pfam" id="PF00924">
    <property type="entry name" value="MS_channel_2nd"/>
    <property type="match status" value="1"/>
</dbReference>
<evidence type="ECO:0000256" key="1">
    <source>
        <dbReference type="ARBA" id="ARBA00004651"/>
    </source>
</evidence>
<dbReference type="Gene3D" id="1.10.287.1260">
    <property type="match status" value="1"/>
</dbReference>
<evidence type="ECO:0000259" key="8">
    <source>
        <dbReference type="Pfam" id="PF00924"/>
    </source>
</evidence>
<proteinExistence type="inferred from homology"/>
<evidence type="ECO:0000256" key="3">
    <source>
        <dbReference type="ARBA" id="ARBA00022475"/>
    </source>
</evidence>
<dbReference type="GO" id="GO:0008381">
    <property type="term" value="F:mechanosensitive monoatomic ion channel activity"/>
    <property type="evidence" value="ECO:0007669"/>
    <property type="project" value="InterPro"/>
</dbReference>
<dbReference type="InterPro" id="IPR011014">
    <property type="entry name" value="MscS_channel_TM-2"/>
</dbReference>
<dbReference type="InterPro" id="IPR010920">
    <property type="entry name" value="LSM_dom_sf"/>
</dbReference>
<reference evidence="11 12" key="1">
    <citation type="journal article" date="2017" name="Antonie Van Leeuwenhoek">
        <title>Rhizobium rhizosphaerae sp. nov., a novel species isolated from rice rhizosphere.</title>
        <authorList>
            <person name="Zhao J.J."/>
            <person name="Zhang J."/>
            <person name="Zhang R.J."/>
            <person name="Zhang C.W."/>
            <person name="Yin H.Q."/>
            <person name="Zhang X.X."/>
        </authorList>
    </citation>
    <scope>NUCLEOTIDE SEQUENCE [LARGE SCALE GENOMIC DNA]</scope>
    <source>
        <strain evidence="11 12">S18K6</strain>
    </source>
</reference>
<dbReference type="Proteomes" id="UP000006320">
    <property type="component" value="Unassembled WGS sequence"/>
</dbReference>
<keyword evidence="7" id="KW-0997">Cell inner membrane</keyword>
<dbReference type="InterPro" id="IPR023408">
    <property type="entry name" value="MscS_beta-dom_sf"/>
</dbReference>
<keyword evidence="3" id="KW-1003">Cell membrane</keyword>
<dbReference type="RefSeq" id="WP_007991624.1">
    <property type="nucleotide sequence ID" value="NZ_BAEM01000056.1"/>
</dbReference>
<dbReference type="GO" id="GO:0005886">
    <property type="term" value="C:plasma membrane"/>
    <property type="evidence" value="ECO:0007669"/>
    <property type="project" value="UniProtKB-SubCell"/>
</dbReference>
<keyword evidence="7" id="KW-0813">Transport</keyword>
<feature type="domain" description="Mechanosensitive ion channel transmembrane helices 2/3" evidence="10">
    <location>
        <begin position="135"/>
        <end position="174"/>
    </location>
</feature>
<dbReference type="PANTHER" id="PTHR30221">
    <property type="entry name" value="SMALL-CONDUCTANCE MECHANOSENSITIVE CHANNEL"/>
    <property type="match status" value="1"/>
</dbReference>
<feature type="domain" description="Mechanosensitive ion channel MscS" evidence="8">
    <location>
        <begin position="177"/>
        <end position="241"/>
    </location>
</feature>
<evidence type="ECO:0000313" key="11">
    <source>
        <dbReference type="EMBL" id="GAC12191.1"/>
    </source>
</evidence>
<comment type="subunit">
    <text evidence="7">Homoheptamer.</text>
</comment>
<evidence type="ECO:0000259" key="9">
    <source>
        <dbReference type="Pfam" id="PF21082"/>
    </source>
</evidence>
<keyword evidence="6 7" id="KW-0472">Membrane</keyword>
<dbReference type="SUPFAM" id="SSF82689">
    <property type="entry name" value="Mechanosensitive channel protein MscS (YggB), C-terminal domain"/>
    <property type="match status" value="1"/>
</dbReference>
<dbReference type="PANTHER" id="PTHR30221:SF1">
    <property type="entry name" value="SMALL-CONDUCTANCE MECHANOSENSITIVE CHANNEL"/>
    <property type="match status" value="1"/>
</dbReference>
<dbReference type="AlphaFoldDB" id="A0AAV3V5X0"/>
<dbReference type="InterPro" id="IPR049278">
    <property type="entry name" value="MS_channel_C"/>
</dbReference>
<dbReference type="SUPFAM" id="SSF50182">
    <property type="entry name" value="Sm-like ribonucleoproteins"/>
    <property type="match status" value="1"/>
</dbReference>
<feature type="transmembrane region" description="Helical" evidence="7">
    <location>
        <begin position="92"/>
        <end position="116"/>
    </location>
</feature>
<feature type="transmembrane region" description="Helical" evidence="7">
    <location>
        <begin position="12"/>
        <end position="29"/>
    </location>
</feature>
<protein>
    <recommendedName>
        <fullName evidence="7">Small-conductance mechanosensitive channel</fullName>
    </recommendedName>
</protein>
<evidence type="ECO:0000256" key="5">
    <source>
        <dbReference type="ARBA" id="ARBA00022989"/>
    </source>
</evidence>
<evidence type="ECO:0000256" key="2">
    <source>
        <dbReference type="ARBA" id="ARBA00008017"/>
    </source>
</evidence>
<dbReference type="Pfam" id="PF21088">
    <property type="entry name" value="MS_channel_1st"/>
    <property type="match status" value="1"/>
</dbReference>
<dbReference type="InterPro" id="IPR049142">
    <property type="entry name" value="MS_channel_1st"/>
</dbReference>
<comment type="subcellular location">
    <subcellularLocation>
        <location evidence="7">Cell inner membrane</location>
        <topology evidence="7">Multi-pass membrane protein</topology>
    </subcellularLocation>
    <subcellularLocation>
        <location evidence="1">Cell membrane</location>
        <topology evidence="1">Multi-pass membrane protein</topology>
    </subcellularLocation>
</comment>
<keyword evidence="7" id="KW-0406">Ion transport</keyword>
<dbReference type="Gene3D" id="2.30.30.60">
    <property type="match status" value="1"/>
</dbReference>
<dbReference type="InterPro" id="IPR006685">
    <property type="entry name" value="MscS_channel_2nd"/>
</dbReference>
<dbReference type="InterPro" id="IPR045275">
    <property type="entry name" value="MscS_archaea/bacteria_type"/>
</dbReference>
<dbReference type="SUPFAM" id="SSF82861">
    <property type="entry name" value="Mechanosensitive channel protein MscS (YggB), transmembrane region"/>
    <property type="match status" value="1"/>
</dbReference>
<evidence type="ECO:0000256" key="6">
    <source>
        <dbReference type="ARBA" id="ARBA00023136"/>
    </source>
</evidence>
<gene>
    <name evidence="11" type="ORF">GCHA_4269</name>
</gene>
<dbReference type="EMBL" id="BAEM01000056">
    <property type="protein sequence ID" value="GAC12191.1"/>
    <property type="molecule type" value="Genomic_DNA"/>
</dbReference>
<dbReference type="InterPro" id="IPR011066">
    <property type="entry name" value="MscS_channel_C_sf"/>
</dbReference>
<dbReference type="Gene3D" id="3.30.70.100">
    <property type="match status" value="1"/>
</dbReference>
<evidence type="ECO:0000256" key="7">
    <source>
        <dbReference type="RuleBase" id="RU369025"/>
    </source>
</evidence>
<organism evidence="11 12">
    <name type="scientific">Paraglaciecola chathamensis S18K6</name>
    <dbReference type="NCBI Taxonomy" id="1127672"/>
    <lineage>
        <taxon>Bacteria</taxon>
        <taxon>Pseudomonadati</taxon>
        <taxon>Pseudomonadota</taxon>
        <taxon>Gammaproteobacteria</taxon>
        <taxon>Alteromonadales</taxon>
        <taxon>Alteromonadaceae</taxon>
        <taxon>Paraglaciecola</taxon>
    </lineage>
</organism>
<comment type="caution">
    <text evidence="11">The sequence shown here is derived from an EMBL/GenBank/DDBJ whole genome shotgun (WGS) entry which is preliminary data.</text>
</comment>
<evidence type="ECO:0000256" key="4">
    <source>
        <dbReference type="ARBA" id="ARBA00022692"/>
    </source>
</evidence>
<keyword evidence="7" id="KW-0407">Ion channel</keyword>
<keyword evidence="4 7" id="KW-0812">Transmembrane</keyword>
<dbReference type="Pfam" id="PF21082">
    <property type="entry name" value="MS_channel_3rd"/>
    <property type="match status" value="1"/>
</dbReference>
<feature type="domain" description="Mechanosensitive ion channel MscS C-terminal" evidence="9">
    <location>
        <begin position="252"/>
        <end position="336"/>
    </location>
</feature>
<keyword evidence="5 7" id="KW-1133">Transmembrane helix</keyword>
<comment type="function">
    <text evidence="7">Mechanosensitive channel that participates in the regulation of osmotic pressure changes within the cell, opening in response to stretch forces in the membrane lipid bilayer, without the need for other proteins. Contributes to normal resistance to hypoosmotic shock. Forms an ion channel of 1.0 nanosiemens conductance with a slight preference for anions.</text>
</comment>
<accession>A0AAV3V5X0</accession>
<evidence type="ECO:0000259" key="10">
    <source>
        <dbReference type="Pfam" id="PF21088"/>
    </source>
</evidence>
<comment type="similarity">
    <text evidence="2 7">Belongs to the MscS (TC 1.A.23) family.</text>
</comment>
<feature type="transmembrane region" description="Helical" evidence="7">
    <location>
        <begin position="137"/>
        <end position="160"/>
    </location>
</feature>